<organism evidence="2 3">
    <name type="scientific">Alsobacter ponti</name>
    <dbReference type="NCBI Taxonomy" id="2962936"/>
    <lineage>
        <taxon>Bacteria</taxon>
        <taxon>Pseudomonadati</taxon>
        <taxon>Pseudomonadota</taxon>
        <taxon>Alphaproteobacteria</taxon>
        <taxon>Hyphomicrobiales</taxon>
        <taxon>Alsobacteraceae</taxon>
        <taxon>Alsobacter</taxon>
    </lineage>
</organism>
<accession>A0ABT1LH48</accession>
<evidence type="ECO:0000313" key="2">
    <source>
        <dbReference type="EMBL" id="MCP8940831.1"/>
    </source>
</evidence>
<dbReference type="RefSeq" id="WP_254746042.1">
    <property type="nucleotide sequence ID" value="NZ_JANCLU010000028.1"/>
</dbReference>
<keyword evidence="1" id="KW-0812">Transmembrane</keyword>
<keyword evidence="1" id="KW-0472">Membrane</keyword>
<feature type="transmembrane region" description="Helical" evidence="1">
    <location>
        <begin position="31"/>
        <end position="48"/>
    </location>
</feature>
<dbReference type="Proteomes" id="UP001205890">
    <property type="component" value="Unassembled WGS sequence"/>
</dbReference>
<reference evidence="2 3" key="1">
    <citation type="submission" date="2022-07" db="EMBL/GenBank/DDBJ databases">
        <authorList>
            <person name="Li W.-J."/>
            <person name="Deng Q.-Q."/>
        </authorList>
    </citation>
    <scope>NUCLEOTIDE SEQUENCE [LARGE SCALE GENOMIC DNA]</scope>
    <source>
        <strain evidence="2 3">SYSU M60028</strain>
    </source>
</reference>
<gene>
    <name evidence="2" type="ORF">NK718_20080</name>
</gene>
<comment type="caution">
    <text evidence="2">The sequence shown here is derived from an EMBL/GenBank/DDBJ whole genome shotgun (WGS) entry which is preliminary data.</text>
</comment>
<feature type="transmembrane region" description="Helical" evidence="1">
    <location>
        <begin position="7"/>
        <end position="25"/>
    </location>
</feature>
<sequence>MLTRRDHLRMFAALAAAAFIVAMLALGETAYRMPLILFAAACAIFGLLV</sequence>
<proteinExistence type="predicted"/>
<evidence type="ECO:0000313" key="3">
    <source>
        <dbReference type="Proteomes" id="UP001205890"/>
    </source>
</evidence>
<keyword evidence="1" id="KW-1133">Transmembrane helix</keyword>
<keyword evidence="3" id="KW-1185">Reference proteome</keyword>
<evidence type="ECO:0000256" key="1">
    <source>
        <dbReference type="SAM" id="Phobius"/>
    </source>
</evidence>
<name>A0ABT1LH48_9HYPH</name>
<dbReference type="EMBL" id="JANCLU010000028">
    <property type="protein sequence ID" value="MCP8940831.1"/>
    <property type="molecule type" value="Genomic_DNA"/>
</dbReference>
<protein>
    <submittedName>
        <fullName evidence="2">Uncharacterized protein</fullName>
    </submittedName>
</protein>